<evidence type="ECO:0000256" key="2">
    <source>
        <dbReference type="ARBA" id="ARBA00008358"/>
    </source>
</evidence>
<dbReference type="Pfam" id="PF02501">
    <property type="entry name" value="T2SSI"/>
    <property type="match status" value="1"/>
</dbReference>
<dbReference type="Gene3D" id="3.30.1300.30">
    <property type="entry name" value="GSPII I/J protein-like"/>
    <property type="match status" value="1"/>
</dbReference>
<evidence type="ECO:0000259" key="10">
    <source>
        <dbReference type="Pfam" id="PF02501"/>
    </source>
</evidence>
<keyword evidence="3" id="KW-1003">Cell membrane</keyword>
<feature type="transmembrane region" description="Helical" evidence="9">
    <location>
        <begin position="12"/>
        <end position="31"/>
    </location>
</feature>
<dbReference type="Pfam" id="PF07963">
    <property type="entry name" value="N_methyl"/>
    <property type="match status" value="1"/>
</dbReference>
<accession>A0A840F558</accession>
<dbReference type="SUPFAM" id="SSF54523">
    <property type="entry name" value="Pili subunits"/>
    <property type="match status" value="1"/>
</dbReference>
<evidence type="ECO:0000256" key="6">
    <source>
        <dbReference type="ARBA" id="ARBA00022692"/>
    </source>
</evidence>
<evidence type="ECO:0000256" key="9">
    <source>
        <dbReference type="RuleBase" id="RU368030"/>
    </source>
</evidence>
<dbReference type="InterPro" id="IPR010052">
    <property type="entry name" value="T2SS_protein-GspI"/>
</dbReference>
<dbReference type="GO" id="GO:0005886">
    <property type="term" value="C:plasma membrane"/>
    <property type="evidence" value="ECO:0007669"/>
    <property type="project" value="UniProtKB-SubCell"/>
</dbReference>
<evidence type="ECO:0000256" key="5">
    <source>
        <dbReference type="ARBA" id="ARBA00022519"/>
    </source>
</evidence>
<evidence type="ECO:0000256" key="8">
    <source>
        <dbReference type="ARBA" id="ARBA00023136"/>
    </source>
</evidence>
<dbReference type="Proteomes" id="UP000529795">
    <property type="component" value="Unassembled WGS sequence"/>
</dbReference>
<keyword evidence="7 9" id="KW-1133">Transmembrane helix</keyword>
<dbReference type="NCBIfam" id="TIGR02532">
    <property type="entry name" value="IV_pilin_GFxxxE"/>
    <property type="match status" value="1"/>
</dbReference>
<comment type="similarity">
    <text evidence="2 9">Belongs to the GSP I family.</text>
</comment>
<evidence type="ECO:0000256" key="1">
    <source>
        <dbReference type="ARBA" id="ARBA00004377"/>
    </source>
</evidence>
<comment type="function">
    <text evidence="9">Component of the type II secretion system required for the energy-dependent secretion of extracellular factors such as proteases and toxins from the periplasm.</text>
</comment>
<keyword evidence="8 9" id="KW-0472">Membrane</keyword>
<keyword evidence="4 9" id="KW-0488">Methylation</keyword>
<feature type="domain" description="Type II secretion system protein GspI C-terminal" evidence="10">
    <location>
        <begin position="44"/>
        <end position="110"/>
    </location>
</feature>
<dbReference type="AlphaFoldDB" id="A0A840F558"/>
<dbReference type="PROSITE" id="PS00409">
    <property type="entry name" value="PROKAR_NTER_METHYL"/>
    <property type="match status" value="1"/>
</dbReference>
<organism evidence="11 12">
    <name type="scientific">Sphingomonas jinjuensis</name>
    <dbReference type="NCBI Taxonomy" id="535907"/>
    <lineage>
        <taxon>Bacteria</taxon>
        <taxon>Pseudomonadati</taxon>
        <taxon>Pseudomonadota</taxon>
        <taxon>Alphaproteobacteria</taxon>
        <taxon>Sphingomonadales</taxon>
        <taxon>Sphingomonadaceae</taxon>
        <taxon>Sphingomonas</taxon>
    </lineage>
</organism>
<comment type="caution">
    <text evidence="11">The sequence shown here is derived from an EMBL/GenBank/DDBJ whole genome shotgun (WGS) entry which is preliminary data.</text>
</comment>
<keyword evidence="5 9" id="KW-0997">Cell inner membrane</keyword>
<evidence type="ECO:0000256" key="7">
    <source>
        <dbReference type="ARBA" id="ARBA00022989"/>
    </source>
</evidence>
<comment type="subunit">
    <text evidence="9">Type II secretion is composed of four main components: the outer membrane complex, the inner membrane complex, the cytoplasmic secretion ATPase and the periplasm-spanning pseudopilus.</text>
</comment>
<gene>
    <name evidence="11" type="ORF">GGQ80_000928</name>
</gene>
<evidence type="ECO:0000313" key="12">
    <source>
        <dbReference type="Proteomes" id="UP000529795"/>
    </source>
</evidence>
<dbReference type="GO" id="GO:0015628">
    <property type="term" value="P:protein secretion by the type II secretion system"/>
    <property type="evidence" value="ECO:0007669"/>
    <property type="project" value="UniProtKB-UniRule"/>
</dbReference>
<evidence type="ECO:0000313" key="11">
    <source>
        <dbReference type="EMBL" id="MBB4153040.1"/>
    </source>
</evidence>
<evidence type="ECO:0000256" key="4">
    <source>
        <dbReference type="ARBA" id="ARBA00022481"/>
    </source>
</evidence>
<proteinExistence type="inferred from homology"/>
<dbReference type="EMBL" id="JACIEV010000002">
    <property type="protein sequence ID" value="MBB4153040.1"/>
    <property type="molecule type" value="Genomic_DNA"/>
</dbReference>
<comment type="PTM">
    <text evidence="9">Cleaved by prepilin peptidase.</text>
</comment>
<protein>
    <recommendedName>
        <fullName evidence="9">Type II secretion system protein I</fullName>
        <shortName evidence="9">T2SS minor pseudopilin I</shortName>
    </recommendedName>
</protein>
<dbReference type="NCBIfam" id="TIGR01707">
    <property type="entry name" value="gspI"/>
    <property type="match status" value="1"/>
</dbReference>
<reference evidence="11 12" key="1">
    <citation type="submission" date="2020-08" db="EMBL/GenBank/DDBJ databases">
        <title>Genomic Encyclopedia of Type Strains, Phase IV (KMG-IV): sequencing the most valuable type-strain genomes for metagenomic binning, comparative biology and taxonomic classification.</title>
        <authorList>
            <person name="Goeker M."/>
        </authorList>
    </citation>
    <scope>NUCLEOTIDE SEQUENCE [LARGE SCALE GENOMIC DNA]</scope>
    <source>
        <strain evidence="11 12">YC6723</strain>
    </source>
</reference>
<sequence length="139" mass="14369">MRSDRGEEGGFTLIEIMVALAVFSLAALALVRLESATIRGATTLDDTLVGNMVARTIAVEAITEARAPALGTAAGVETSGGRSWRWRRVVRPTGNAEVVRVDVAVANARGQVVGTATAIRPPDVPVVAAVPAPSPTPSR</sequence>
<keyword evidence="12" id="KW-1185">Reference proteome</keyword>
<keyword evidence="6 9" id="KW-0812">Transmembrane</keyword>
<evidence type="ECO:0000256" key="3">
    <source>
        <dbReference type="ARBA" id="ARBA00022475"/>
    </source>
</evidence>
<dbReference type="RefSeq" id="WP_183982716.1">
    <property type="nucleotide sequence ID" value="NZ_JACIEV010000002.1"/>
</dbReference>
<dbReference type="GO" id="GO:0015627">
    <property type="term" value="C:type II protein secretion system complex"/>
    <property type="evidence" value="ECO:0007669"/>
    <property type="project" value="UniProtKB-UniRule"/>
</dbReference>
<dbReference type="InterPro" id="IPR045584">
    <property type="entry name" value="Pilin-like"/>
</dbReference>
<dbReference type="PANTHER" id="PTHR38779">
    <property type="entry name" value="TYPE II SECRETION SYSTEM PROTEIN I-RELATED"/>
    <property type="match status" value="1"/>
</dbReference>
<dbReference type="InterPro" id="IPR003413">
    <property type="entry name" value="T2SS_GspI_C"/>
</dbReference>
<dbReference type="InterPro" id="IPR012902">
    <property type="entry name" value="N_methyl_site"/>
</dbReference>
<name>A0A840F558_9SPHN</name>
<comment type="subcellular location">
    <subcellularLocation>
        <location evidence="1 9">Cell inner membrane</location>
        <topology evidence="1 9">Single-pass membrane protein</topology>
    </subcellularLocation>
</comment>
<dbReference type="PANTHER" id="PTHR38779:SF2">
    <property type="entry name" value="TYPE II SECRETION SYSTEM PROTEIN I-RELATED"/>
    <property type="match status" value="1"/>
</dbReference>